<dbReference type="PIRSF" id="PIRSF037354">
    <property type="entry name" value="Txn_actvtr_RtcR"/>
    <property type="match status" value="1"/>
</dbReference>
<dbReference type="Gene3D" id="3.40.50.300">
    <property type="entry name" value="P-loop containing nucleotide triphosphate hydrolases"/>
    <property type="match status" value="1"/>
</dbReference>
<gene>
    <name evidence="4" type="primary">rtcR</name>
    <name evidence="4" type="ORF">J3U88_10830</name>
</gene>
<dbReference type="PROSITE" id="PS50045">
    <property type="entry name" value="SIGMA54_INTERACT_4"/>
    <property type="match status" value="1"/>
</dbReference>
<dbReference type="Gene3D" id="1.10.8.60">
    <property type="match status" value="1"/>
</dbReference>
<dbReference type="PANTHER" id="PTHR32071">
    <property type="entry name" value="TRANSCRIPTIONAL REGULATORY PROTEIN"/>
    <property type="match status" value="1"/>
</dbReference>
<dbReference type="GO" id="GO:0003700">
    <property type="term" value="F:DNA-binding transcription factor activity"/>
    <property type="evidence" value="ECO:0007669"/>
    <property type="project" value="InterPro"/>
</dbReference>
<reference evidence="4" key="1">
    <citation type="submission" date="2021-03" db="EMBL/GenBank/DDBJ databases">
        <authorList>
            <person name="Wang G."/>
        </authorList>
    </citation>
    <scope>NUCLEOTIDE SEQUENCE</scope>
    <source>
        <strain evidence="4">KCTC 12899</strain>
    </source>
</reference>
<accession>A0A8J7QIJ1</accession>
<dbReference type="CDD" id="cd00009">
    <property type="entry name" value="AAA"/>
    <property type="match status" value="1"/>
</dbReference>
<evidence type="ECO:0000313" key="4">
    <source>
        <dbReference type="EMBL" id="MBO1318953.1"/>
    </source>
</evidence>
<dbReference type="InterPro" id="IPR003593">
    <property type="entry name" value="AAA+_ATPase"/>
</dbReference>
<evidence type="ECO:0000256" key="2">
    <source>
        <dbReference type="ARBA" id="ARBA00022840"/>
    </source>
</evidence>
<evidence type="ECO:0000259" key="3">
    <source>
        <dbReference type="PROSITE" id="PS50045"/>
    </source>
</evidence>
<feature type="domain" description="Sigma-54 factor interaction" evidence="3">
    <location>
        <begin position="181"/>
        <end position="419"/>
    </location>
</feature>
<dbReference type="PANTHER" id="PTHR32071:SF14">
    <property type="entry name" value="TRANSCRIPTIONAL REGULATORY PROTEIN RTCR"/>
    <property type="match status" value="1"/>
</dbReference>
<dbReference type="InterPro" id="IPR027417">
    <property type="entry name" value="P-loop_NTPase"/>
</dbReference>
<comment type="caution">
    <text evidence="4">The sequence shown here is derived from an EMBL/GenBank/DDBJ whole genome shotgun (WGS) entry which is preliminary data.</text>
</comment>
<keyword evidence="1" id="KW-0547">Nucleotide-binding</keyword>
<dbReference type="RefSeq" id="WP_207858773.1">
    <property type="nucleotide sequence ID" value="NZ_JAFREP010000008.1"/>
</dbReference>
<dbReference type="AlphaFoldDB" id="A0A8J7QIJ1"/>
<dbReference type="Pfam" id="PF06956">
    <property type="entry name" value="RtcR"/>
    <property type="match status" value="1"/>
</dbReference>
<keyword evidence="2" id="KW-0067">ATP-binding</keyword>
<proteinExistence type="predicted"/>
<dbReference type="SMART" id="SM00382">
    <property type="entry name" value="AAA"/>
    <property type="match status" value="1"/>
</dbReference>
<dbReference type="SUPFAM" id="SSF52540">
    <property type="entry name" value="P-loop containing nucleoside triphosphate hydrolases"/>
    <property type="match status" value="1"/>
</dbReference>
<sequence>MKRVVIGLYGTTLDGGLGRRRWQRWRPTVSLFQHEDMMIDRLELLVSEDHRNAAEVLVGDIGTVAPETKVNLHTMTFRDPWDFEEVFSNLMQFAQQYPFNQDQEEYLIHITTGTHVAQICLFLLTEARYFPANLIQSSPMRKEKGPGYYKIIDLDLSKYDSIASRFAKEQEEGAAFLKSGIETRNARFNQMIDQIEKVAIRSKSPILLMGPTGAGKSHLAKRIFQLKKMRRQITGHFVEVNCATLRGDAAMSTLFGHVRGAFTGAITDRPGLLRGAHNGVIFLDEVGELGPDEQAMLLRALEDKTFMPVGSDREVHSDFQLIAGTNRNLWEKVHSGDFREDLLARMNLWTYKLPSLAERPEDLEPNLRYELERFAREHGRITTFNKEAYQRFLTFATGPKGKWSANFRDLNAAVTRMATLSGGNRINEEIVGEEIGRLRGQWERPEKADKTLVRYFDKEALADIDLFDRAQLAKVLEICETARSLAEAGRILFAASRAKKASSNDSDRLRKYLMKFGLKASDIVGQGNREAPAD</sequence>
<dbReference type="InterPro" id="IPR002078">
    <property type="entry name" value="Sigma_54_int"/>
</dbReference>
<keyword evidence="5" id="KW-1185">Reference proteome</keyword>
<dbReference type="InterPro" id="IPR009715">
    <property type="entry name" value="RtcR"/>
</dbReference>
<dbReference type="Pfam" id="PF00158">
    <property type="entry name" value="Sigma54_activat"/>
    <property type="match status" value="1"/>
</dbReference>
<protein>
    <submittedName>
        <fullName evidence="4">RNA repair transcriptional activator RtcR</fullName>
    </submittedName>
</protein>
<dbReference type="GO" id="GO:0005524">
    <property type="term" value="F:ATP binding"/>
    <property type="evidence" value="ECO:0007669"/>
    <property type="project" value="UniProtKB-KW"/>
</dbReference>
<dbReference type="NCBIfam" id="NF038308">
    <property type="entry name" value="RNA_repair_RtcR"/>
    <property type="match status" value="1"/>
</dbReference>
<dbReference type="Proteomes" id="UP000664417">
    <property type="component" value="Unassembled WGS sequence"/>
</dbReference>
<organism evidence="4 5">
    <name type="scientific">Acanthopleuribacter pedis</name>
    <dbReference type="NCBI Taxonomy" id="442870"/>
    <lineage>
        <taxon>Bacteria</taxon>
        <taxon>Pseudomonadati</taxon>
        <taxon>Acidobacteriota</taxon>
        <taxon>Holophagae</taxon>
        <taxon>Acanthopleuribacterales</taxon>
        <taxon>Acanthopleuribacteraceae</taxon>
        <taxon>Acanthopleuribacter</taxon>
    </lineage>
</organism>
<name>A0A8J7QIJ1_9BACT</name>
<dbReference type="InterPro" id="IPR017183">
    <property type="entry name" value="Sigma54_dep_tscrpt_act_RtcR"/>
</dbReference>
<evidence type="ECO:0000256" key="1">
    <source>
        <dbReference type="ARBA" id="ARBA00022741"/>
    </source>
</evidence>
<dbReference type="EMBL" id="JAFREP010000008">
    <property type="protein sequence ID" value="MBO1318953.1"/>
    <property type="molecule type" value="Genomic_DNA"/>
</dbReference>
<evidence type="ECO:0000313" key="5">
    <source>
        <dbReference type="Proteomes" id="UP000664417"/>
    </source>
</evidence>